<organism evidence="3 5">
    <name type="scientific">Rotaria magnacalcarata</name>
    <dbReference type="NCBI Taxonomy" id="392030"/>
    <lineage>
        <taxon>Eukaryota</taxon>
        <taxon>Metazoa</taxon>
        <taxon>Spiralia</taxon>
        <taxon>Gnathifera</taxon>
        <taxon>Rotifera</taxon>
        <taxon>Eurotatoria</taxon>
        <taxon>Bdelloidea</taxon>
        <taxon>Philodinida</taxon>
        <taxon>Philodinidae</taxon>
        <taxon>Rotaria</taxon>
    </lineage>
</organism>
<dbReference type="Proteomes" id="UP000681967">
    <property type="component" value="Unassembled WGS sequence"/>
</dbReference>
<dbReference type="EMBL" id="CAJOBH010015933">
    <property type="protein sequence ID" value="CAF4190473.1"/>
    <property type="molecule type" value="Genomic_DNA"/>
</dbReference>
<evidence type="ECO:0000313" key="2">
    <source>
        <dbReference type="EMBL" id="CAF4190473.1"/>
    </source>
</evidence>
<evidence type="ECO:0000313" key="4">
    <source>
        <dbReference type="EMBL" id="CAF4314065.1"/>
    </source>
</evidence>
<evidence type="ECO:0000313" key="3">
    <source>
        <dbReference type="EMBL" id="CAF4295510.1"/>
    </source>
</evidence>
<evidence type="ECO:0000313" key="5">
    <source>
        <dbReference type="Proteomes" id="UP000676336"/>
    </source>
</evidence>
<feature type="compositionally biased region" description="Polar residues" evidence="1">
    <location>
        <begin position="44"/>
        <end position="55"/>
    </location>
</feature>
<comment type="caution">
    <text evidence="3">The sequence shown here is derived from an EMBL/GenBank/DDBJ whole genome shotgun (WGS) entry which is preliminary data.</text>
</comment>
<protein>
    <submittedName>
        <fullName evidence="3">Uncharacterized protein</fullName>
    </submittedName>
</protein>
<accession>A0A8S2TNH6</accession>
<dbReference type="Proteomes" id="UP000681720">
    <property type="component" value="Unassembled WGS sequence"/>
</dbReference>
<name>A0A8S2TNH6_9BILA</name>
<feature type="region of interest" description="Disordered" evidence="1">
    <location>
        <begin position="44"/>
        <end position="67"/>
    </location>
</feature>
<sequence>TEYSSNNQQPPEIKRRTFHNSSNTEREARTRFGTLPFLPQAEQLEQISTMRSGNGSVAPRRDQFRPQ</sequence>
<feature type="non-terminal residue" evidence="3">
    <location>
        <position position="1"/>
    </location>
</feature>
<dbReference type="AlphaFoldDB" id="A0A8S2TNH6"/>
<proteinExistence type="predicted"/>
<evidence type="ECO:0000256" key="1">
    <source>
        <dbReference type="SAM" id="MobiDB-lite"/>
    </source>
</evidence>
<gene>
    <name evidence="2" type="ORF">BYL167_LOCUS23217</name>
    <name evidence="4" type="ORF">GIL414_LOCUS26414</name>
    <name evidence="3" type="ORF">SMN809_LOCUS25863</name>
</gene>
<feature type="region of interest" description="Disordered" evidence="1">
    <location>
        <begin position="1"/>
        <end position="29"/>
    </location>
</feature>
<dbReference type="EMBL" id="CAJOBJ010038604">
    <property type="protein sequence ID" value="CAF4314065.1"/>
    <property type="molecule type" value="Genomic_DNA"/>
</dbReference>
<reference evidence="3" key="1">
    <citation type="submission" date="2021-02" db="EMBL/GenBank/DDBJ databases">
        <authorList>
            <person name="Nowell W R."/>
        </authorList>
    </citation>
    <scope>NUCLEOTIDE SEQUENCE</scope>
</reference>
<dbReference type="Proteomes" id="UP000676336">
    <property type="component" value="Unassembled WGS sequence"/>
</dbReference>
<dbReference type="EMBL" id="CAJOBI010035252">
    <property type="protein sequence ID" value="CAF4295510.1"/>
    <property type="molecule type" value="Genomic_DNA"/>
</dbReference>
<feature type="compositionally biased region" description="Polar residues" evidence="1">
    <location>
        <begin position="1"/>
        <end position="10"/>
    </location>
</feature>